<dbReference type="AlphaFoldDB" id="D6TV12"/>
<accession>D6TV12</accession>
<sequence>MTEGLRKITQQFAAGQIYLLSEQANVIGRGNRPLEVRLQNLDVSELRTQKITWRAQSSSLLLLGYQQHDF</sequence>
<gene>
    <name evidence="1" type="ORF">Krac_6533</name>
</gene>
<dbReference type="EMBL" id="ADVG01000003">
    <property type="protein sequence ID" value="EFH85338.1"/>
    <property type="molecule type" value="Genomic_DNA"/>
</dbReference>
<reference evidence="1 2" key="1">
    <citation type="journal article" date="2011" name="Stand. Genomic Sci.">
        <title>Non-contiguous finished genome sequence and contextual data of the filamentous soil bacterium Ktedonobacter racemifer type strain (SOSP1-21).</title>
        <authorList>
            <person name="Chang Y.J."/>
            <person name="Land M."/>
            <person name="Hauser L."/>
            <person name="Chertkov O."/>
            <person name="Del Rio T.G."/>
            <person name="Nolan M."/>
            <person name="Copeland A."/>
            <person name="Tice H."/>
            <person name="Cheng J.F."/>
            <person name="Lucas S."/>
            <person name="Han C."/>
            <person name="Goodwin L."/>
            <person name="Pitluck S."/>
            <person name="Ivanova N."/>
            <person name="Ovchinikova G."/>
            <person name="Pati A."/>
            <person name="Chen A."/>
            <person name="Palaniappan K."/>
            <person name="Mavromatis K."/>
            <person name="Liolios K."/>
            <person name="Brettin T."/>
            <person name="Fiebig A."/>
            <person name="Rohde M."/>
            <person name="Abt B."/>
            <person name="Goker M."/>
            <person name="Detter J.C."/>
            <person name="Woyke T."/>
            <person name="Bristow J."/>
            <person name="Eisen J.A."/>
            <person name="Markowitz V."/>
            <person name="Hugenholtz P."/>
            <person name="Kyrpides N.C."/>
            <person name="Klenk H.P."/>
            <person name="Lapidus A."/>
        </authorList>
    </citation>
    <scope>NUCLEOTIDE SEQUENCE [LARGE SCALE GENOMIC DNA]</scope>
    <source>
        <strain evidence="2">DSM 44963</strain>
    </source>
</reference>
<proteinExistence type="predicted"/>
<organism evidence="1 2">
    <name type="scientific">Ktedonobacter racemifer DSM 44963</name>
    <dbReference type="NCBI Taxonomy" id="485913"/>
    <lineage>
        <taxon>Bacteria</taxon>
        <taxon>Bacillati</taxon>
        <taxon>Chloroflexota</taxon>
        <taxon>Ktedonobacteria</taxon>
        <taxon>Ktedonobacterales</taxon>
        <taxon>Ktedonobacteraceae</taxon>
        <taxon>Ktedonobacter</taxon>
    </lineage>
</organism>
<keyword evidence="2" id="KW-1185">Reference proteome</keyword>
<protein>
    <submittedName>
        <fullName evidence="1">UDP-sulfoquinovose synthase</fullName>
    </submittedName>
</protein>
<comment type="caution">
    <text evidence="1">The sequence shown here is derived from an EMBL/GenBank/DDBJ whole genome shotgun (WGS) entry which is preliminary data.</text>
</comment>
<name>D6TV12_KTERA</name>
<dbReference type="InParanoid" id="D6TV12"/>
<evidence type="ECO:0000313" key="2">
    <source>
        <dbReference type="Proteomes" id="UP000004508"/>
    </source>
</evidence>
<evidence type="ECO:0000313" key="1">
    <source>
        <dbReference type="EMBL" id="EFH85338.1"/>
    </source>
</evidence>
<dbReference type="Proteomes" id="UP000004508">
    <property type="component" value="Unassembled WGS sequence"/>
</dbReference>